<protein>
    <submittedName>
        <fullName evidence="2">Trehalose utilization</fullName>
    </submittedName>
</protein>
<proteinExistence type="predicted"/>
<sequence>MKTIYAIVGDYYHAEKPIQTALNLALEPLTEGGQYQLAYISAQDLVQRLDEAPAAVILFKEDRLNPNDADVKHWLTEEVSVAISRYVEGGGGLLAWHSGLASYPPESALVQMLRGYFEFHPSKHQMVSYQGTLPSDQSREISLDIMDEHYFVHCDEEHTTVFLRSHSVDGDSIGGWTHAYGSGKVVCLTPAHNIEGLLHEGMLALLRSSIQLLLLREK</sequence>
<dbReference type="Pfam" id="PF06283">
    <property type="entry name" value="ThuA"/>
    <property type="match status" value="1"/>
</dbReference>
<dbReference type="Proteomes" id="UP000481087">
    <property type="component" value="Unassembled WGS sequence"/>
</dbReference>
<gene>
    <name evidence="2" type="ORF">GQF01_14390</name>
</gene>
<dbReference type="EMBL" id="WTUZ01000017">
    <property type="protein sequence ID" value="MZQ83301.1"/>
    <property type="molecule type" value="Genomic_DNA"/>
</dbReference>
<dbReference type="AlphaFoldDB" id="A0A6L8V195"/>
<comment type="caution">
    <text evidence="2">The sequence shown here is derived from an EMBL/GenBank/DDBJ whole genome shotgun (WGS) entry which is preliminary data.</text>
</comment>
<reference evidence="2 3" key="1">
    <citation type="submission" date="2019-12" db="EMBL/GenBank/DDBJ databases">
        <title>Paenibacillus sp. nov. sp. isolated from soil.</title>
        <authorList>
            <person name="Kim J."/>
            <person name="Jeong S.E."/>
            <person name="Jung H.S."/>
            <person name="Jeon C.O."/>
        </authorList>
    </citation>
    <scope>NUCLEOTIDE SEQUENCE [LARGE SCALE GENOMIC DNA]</scope>
    <source>
        <strain evidence="2 3">5J-6</strain>
    </source>
</reference>
<name>A0A6L8V195_9BACL</name>
<dbReference type="InterPro" id="IPR029062">
    <property type="entry name" value="Class_I_gatase-like"/>
</dbReference>
<accession>A0A6L8V195</accession>
<organism evidence="2 3">
    <name type="scientific">Paenibacillus silvestris</name>
    <dbReference type="NCBI Taxonomy" id="2606219"/>
    <lineage>
        <taxon>Bacteria</taxon>
        <taxon>Bacillati</taxon>
        <taxon>Bacillota</taxon>
        <taxon>Bacilli</taxon>
        <taxon>Bacillales</taxon>
        <taxon>Paenibacillaceae</taxon>
        <taxon>Paenibacillus</taxon>
    </lineage>
</organism>
<dbReference type="InterPro" id="IPR029010">
    <property type="entry name" value="ThuA-like"/>
</dbReference>
<dbReference type="RefSeq" id="WP_161407519.1">
    <property type="nucleotide sequence ID" value="NZ_WTUZ01000017.1"/>
</dbReference>
<evidence type="ECO:0000313" key="3">
    <source>
        <dbReference type="Proteomes" id="UP000481087"/>
    </source>
</evidence>
<evidence type="ECO:0000259" key="1">
    <source>
        <dbReference type="Pfam" id="PF06283"/>
    </source>
</evidence>
<evidence type="ECO:0000313" key="2">
    <source>
        <dbReference type="EMBL" id="MZQ83301.1"/>
    </source>
</evidence>
<feature type="domain" description="ThuA-like" evidence="1">
    <location>
        <begin position="72"/>
        <end position="210"/>
    </location>
</feature>
<dbReference type="Gene3D" id="3.40.50.880">
    <property type="match status" value="1"/>
</dbReference>
<keyword evidence="3" id="KW-1185">Reference proteome</keyword>
<dbReference type="SUPFAM" id="SSF52317">
    <property type="entry name" value="Class I glutamine amidotransferase-like"/>
    <property type="match status" value="1"/>
</dbReference>